<proteinExistence type="predicted"/>
<organism evidence="1 2">
    <name type="scientific">Klebsiella oxytoca</name>
    <dbReference type="NCBI Taxonomy" id="571"/>
    <lineage>
        <taxon>Bacteria</taxon>
        <taxon>Pseudomonadati</taxon>
        <taxon>Pseudomonadota</taxon>
        <taxon>Gammaproteobacteria</taxon>
        <taxon>Enterobacterales</taxon>
        <taxon>Enterobacteriaceae</taxon>
        <taxon>Klebsiella/Raoultella group</taxon>
        <taxon>Klebsiella</taxon>
    </lineage>
</organism>
<protein>
    <submittedName>
        <fullName evidence="1">Uncharacterized protein</fullName>
    </submittedName>
</protein>
<evidence type="ECO:0000313" key="2">
    <source>
        <dbReference type="Proteomes" id="UP000427108"/>
    </source>
</evidence>
<dbReference type="RefSeq" id="WP_154678859.1">
    <property type="nucleotide sequence ID" value="NZ_CP046115.1"/>
</dbReference>
<dbReference type="Proteomes" id="UP000427108">
    <property type="component" value="Chromosome"/>
</dbReference>
<name>A0A6B8MS20_KLEOX</name>
<reference evidence="1 2" key="1">
    <citation type="submission" date="2019-11" db="EMBL/GenBank/DDBJ databases">
        <title>Isolation and Application of One Kind of P-Hydroxybenzoic Acid Degrading Bacterium in Mitigating Cropping Obstacle of Cucumber.</title>
        <authorList>
            <person name="Wu F."/>
            <person name="An Y."/>
        </authorList>
    </citation>
    <scope>NUCLEOTIDE SEQUENCE [LARGE SCALE GENOMIC DNA]</scope>
    <source>
        <strain evidence="1 2">P620</strain>
    </source>
</reference>
<gene>
    <name evidence="1" type="ORF">GJ746_02920</name>
</gene>
<dbReference type="OrthoDB" id="6636552at2"/>
<dbReference type="AlphaFoldDB" id="A0A6B8MS20"/>
<evidence type="ECO:0000313" key="1">
    <source>
        <dbReference type="EMBL" id="QGN36317.1"/>
    </source>
</evidence>
<sequence>MSSSVRTQTEFGKIQFFKGLQMNINFAESIYSRRGLIASIALITAMLTGCDSPEKRQFMTGCKIATRNGSVCACTWEKMSNIYPPKLLKAIGDQRTAPPSDFQQNMRNSLQQCIREE</sequence>
<accession>A0A6B8MS20</accession>
<dbReference type="EMBL" id="CP046115">
    <property type="protein sequence ID" value="QGN36317.1"/>
    <property type="molecule type" value="Genomic_DNA"/>
</dbReference>